<dbReference type="VEuPathDB" id="FungiDB:FUN_017688"/>
<evidence type="ECO:0000313" key="1">
    <source>
        <dbReference type="EMBL" id="PKY54835.1"/>
    </source>
</evidence>
<proteinExistence type="predicted"/>
<sequence length="163" mass="19148">MWNENNYNACDEAKKRADVTWDAKITYNIVKTCIEAMNEYNETGNKPNTCDSIIWDNKRLNSLIRVFCNKIVKEEKQGTMKDRNNDGGIENILSRPFSIAEAKNLYNEKIKNVNFYADKGKEMIENGRKKQVDDITKIWSTLTKTFEDEYNKINKIFEELKKL</sequence>
<organism evidence="1 2">
    <name type="scientific">Rhizophagus irregularis</name>
    <dbReference type="NCBI Taxonomy" id="588596"/>
    <lineage>
        <taxon>Eukaryota</taxon>
        <taxon>Fungi</taxon>
        <taxon>Fungi incertae sedis</taxon>
        <taxon>Mucoromycota</taxon>
        <taxon>Glomeromycotina</taxon>
        <taxon>Glomeromycetes</taxon>
        <taxon>Glomerales</taxon>
        <taxon>Glomeraceae</taxon>
        <taxon>Rhizophagus</taxon>
    </lineage>
</organism>
<dbReference type="AlphaFoldDB" id="A0A2I1H7I1"/>
<keyword evidence="2" id="KW-1185">Reference proteome</keyword>
<dbReference type="EMBL" id="LLXI01001700">
    <property type="protein sequence ID" value="PKY54835.1"/>
    <property type="molecule type" value="Genomic_DNA"/>
</dbReference>
<reference evidence="1 2" key="1">
    <citation type="submission" date="2015-10" db="EMBL/GenBank/DDBJ databases">
        <title>Genome analyses suggest a sexual origin of heterokaryosis in a supposedly ancient asexual fungus.</title>
        <authorList>
            <person name="Ropars J."/>
            <person name="Sedzielewska K."/>
            <person name="Noel J."/>
            <person name="Charron P."/>
            <person name="Farinelli L."/>
            <person name="Marton T."/>
            <person name="Kruger M."/>
            <person name="Pelin A."/>
            <person name="Brachmann A."/>
            <person name="Corradi N."/>
        </authorList>
    </citation>
    <scope>NUCLEOTIDE SEQUENCE [LARGE SCALE GENOMIC DNA]</scope>
    <source>
        <strain evidence="1 2">A4</strain>
    </source>
</reference>
<dbReference type="Proteomes" id="UP000234323">
    <property type="component" value="Unassembled WGS sequence"/>
</dbReference>
<dbReference type="VEuPathDB" id="FungiDB:RhiirFUN_023025"/>
<gene>
    <name evidence="1" type="ORF">RhiirA4_427053</name>
</gene>
<comment type="caution">
    <text evidence="1">The sequence shown here is derived from an EMBL/GenBank/DDBJ whole genome shotgun (WGS) entry which is preliminary data.</text>
</comment>
<evidence type="ECO:0000313" key="2">
    <source>
        <dbReference type="Proteomes" id="UP000234323"/>
    </source>
</evidence>
<protein>
    <submittedName>
        <fullName evidence="1">Uncharacterized protein</fullName>
    </submittedName>
</protein>
<dbReference type="VEuPathDB" id="FungiDB:RhiirA1_395040"/>
<accession>A0A2I1H7I1</accession>
<name>A0A2I1H7I1_9GLOM</name>